<dbReference type="Gene3D" id="1.10.287.110">
    <property type="entry name" value="DnaJ domain"/>
    <property type="match status" value="1"/>
</dbReference>
<dbReference type="InterPro" id="IPR001623">
    <property type="entry name" value="DnaJ_domain"/>
</dbReference>
<comment type="caution">
    <text evidence="11">The sequence shown here is derived from an EMBL/GenBank/DDBJ whole genome shotgun (WGS) entry which is preliminary data.</text>
</comment>
<evidence type="ECO:0000256" key="7">
    <source>
        <dbReference type="PROSITE-ProRule" id="PRU00042"/>
    </source>
</evidence>
<reference evidence="11" key="1">
    <citation type="submission" date="2021-03" db="EMBL/GenBank/DDBJ databases">
        <authorList>
            <person name="Tagirdzhanova G."/>
        </authorList>
    </citation>
    <scope>NUCLEOTIDE SEQUENCE</scope>
</reference>
<dbReference type="PROSITE" id="PS50076">
    <property type="entry name" value="DNAJ_2"/>
    <property type="match status" value="1"/>
</dbReference>
<feature type="compositionally biased region" description="Polar residues" evidence="8">
    <location>
        <begin position="1"/>
        <end position="13"/>
    </location>
</feature>
<evidence type="ECO:0008006" key="13">
    <source>
        <dbReference type="Google" id="ProtNLM"/>
    </source>
</evidence>
<feature type="domain" description="C2H2-type" evidence="10">
    <location>
        <begin position="216"/>
        <end position="244"/>
    </location>
</feature>
<dbReference type="SUPFAM" id="SSF46565">
    <property type="entry name" value="Chaperone J-domain"/>
    <property type="match status" value="1"/>
</dbReference>
<sequence>MAPITEGSSSNFKCDSISEKSTRPNKAEQKEPTDVPDKVVDKQTYSAPFKNFDCEKDERLRMKRKAKAEDTQQERNNREKHSPILCVKCGKDFETVEERANHIRTSRKHFCCRKCDDTVEFKDFPSLCLHYRCHHPLLHCRRCNLRFTTAEELNNHIKTSPRHFCCQQCDGAVQFRDTYNLRLHYKKCHPLTYCQICDEHFAASYELHAHTEECHTRCNSCQRRFSNPDQLNAHRKICKKTNKPRSHYATLGISPHSSHEQILKAAKEMRVRTHPDRLKRGRGLTEAQEMKIDAEAALVGQAADILSDPELRAKYDENLLV</sequence>
<evidence type="ECO:0000256" key="3">
    <source>
        <dbReference type="ARBA" id="ARBA00022737"/>
    </source>
</evidence>
<feature type="domain" description="J" evidence="9">
    <location>
        <begin position="246"/>
        <end position="319"/>
    </location>
</feature>
<dbReference type="GO" id="GO:0001228">
    <property type="term" value="F:DNA-binding transcription activator activity, RNA polymerase II-specific"/>
    <property type="evidence" value="ECO:0007669"/>
    <property type="project" value="TreeGrafter"/>
</dbReference>
<evidence type="ECO:0000256" key="2">
    <source>
        <dbReference type="ARBA" id="ARBA00022723"/>
    </source>
</evidence>
<proteinExistence type="predicted"/>
<evidence type="ECO:0000259" key="9">
    <source>
        <dbReference type="PROSITE" id="PS50076"/>
    </source>
</evidence>
<dbReference type="PROSITE" id="PS50157">
    <property type="entry name" value="ZINC_FINGER_C2H2_2"/>
    <property type="match status" value="1"/>
</dbReference>
<dbReference type="AlphaFoldDB" id="A0A8H3FRG6"/>
<keyword evidence="2" id="KW-0479">Metal-binding</keyword>
<dbReference type="InterPro" id="IPR013087">
    <property type="entry name" value="Znf_C2H2_type"/>
</dbReference>
<dbReference type="PANTHER" id="PTHR24376">
    <property type="entry name" value="ZINC FINGER PROTEIN"/>
    <property type="match status" value="1"/>
</dbReference>
<dbReference type="CDD" id="cd06257">
    <property type="entry name" value="DnaJ"/>
    <property type="match status" value="1"/>
</dbReference>
<keyword evidence="12" id="KW-1185">Reference proteome</keyword>
<evidence type="ECO:0000256" key="5">
    <source>
        <dbReference type="ARBA" id="ARBA00022833"/>
    </source>
</evidence>
<keyword evidence="6" id="KW-0539">Nucleus</keyword>
<evidence type="ECO:0000256" key="1">
    <source>
        <dbReference type="ARBA" id="ARBA00004123"/>
    </source>
</evidence>
<dbReference type="SUPFAM" id="SSF57667">
    <property type="entry name" value="beta-beta-alpha zinc fingers"/>
    <property type="match status" value="1"/>
</dbReference>
<evidence type="ECO:0000313" key="12">
    <source>
        <dbReference type="Proteomes" id="UP000664534"/>
    </source>
</evidence>
<keyword evidence="3" id="KW-0677">Repeat</keyword>
<dbReference type="InterPro" id="IPR036869">
    <property type="entry name" value="J_dom_sf"/>
</dbReference>
<dbReference type="GO" id="GO:0008270">
    <property type="term" value="F:zinc ion binding"/>
    <property type="evidence" value="ECO:0007669"/>
    <property type="project" value="UniProtKB-KW"/>
</dbReference>
<dbReference type="Proteomes" id="UP000664534">
    <property type="component" value="Unassembled WGS sequence"/>
</dbReference>
<accession>A0A8H3FRG6</accession>
<evidence type="ECO:0000256" key="4">
    <source>
        <dbReference type="ARBA" id="ARBA00022771"/>
    </source>
</evidence>
<dbReference type="EMBL" id="CAJPDT010000059">
    <property type="protein sequence ID" value="CAF9930866.1"/>
    <property type="molecule type" value="Genomic_DNA"/>
</dbReference>
<evidence type="ECO:0000256" key="6">
    <source>
        <dbReference type="ARBA" id="ARBA00023242"/>
    </source>
</evidence>
<evidence type="ECO:0000259" key="10">
    <source>
        <dbReference type="PROSITE" id="PS50157"/>
    </source>
</evidence>
<dbReference type="PANTHER" id="PTHR24376:SF235">
    <property type="entry name" value="C2H2-TYPE DOMAIN-CONTAINING PROTEIN"/>
    <property type="match status" value="1"/>
</dbReference>
<gene>
    <name evidence="11" type="ORF">IMSHALPRED_008301</name>
</gene>
<organism evidence="11 12">
    <name type="scientific">Imshaugia aleurites</name>
    <dbReference type="NCBI Taxonomy" id="172621"/>
    <lineage>
        <taxon>Eukaryota</taxon>
        <taxon>Fungi</taxon>
        <taxon>Dikarya</taxon>
        <taxon>Ascomycota</taxon>
        <taxon>Pezizomycotina</taxon>
        <taxon>Lecanoromycetes</taxon>
        <taxon>OSLEUM clade</taxon>
        <taxon>Lecanoromycetidae</taxon>
        <taxon>Lecanorales</taxon>
        <taxon>Lecanorineae</taxon>
        <taxon>Parmeliaceae</taxon>
        <taxon>Imshaugia</taxon>
    </lineage>
</organism>
<keyword evidence="4 7" id="KW-0863">Zinc-finger</keyword>
<evidence type="ECO:0000256" key="8">
    <source>
        <dbReference type="SAM" id="MobiDB-lite"/>
    </source>
</evidence>
<dbReference type="InterPro" id="IPR036236">
    <property type="entry name" value="Znf_C2H2_sf"/>
</dbReference>
<dbReference type="OrthoDB" id="10250354at2759"/>
<name>A0A8H3FRG6_9LECA</name>
<dbReference type="SMART" id="SM00355">
    <property type="entry name" value="ZnF_C2H2"/>
    <property type="match status" value="6"/>
</dbReference>
<evidence type="ECO:0000313" key="11">
    <source>
        <dbReference type="EMBL" id="CAF9930866.1"/>
    </source>
</evidence>
<keyword evidence="5" id="KW-0862">Zinc</keyword>
<comment type="subcellular location">
    <subcellularLocation>
        <location evidence="1">Nucleus</location>
    </subcellularLocation>
</comment>
<dbReference type="Pfam" id="PF00226">
    <property type="entry name" value="DnaJ"/>
    <property type="match status" value="1"/>
</dbReference>
<feature type="compositionally biased region" description="Basic and acidic residues" evidence="8">
    <location>
        <begin position="16"/>
        <end position="41"/>
    </location>
</feature>
<feature type="region of interest" description="Disordered" evidence="8">
    <location>
        <begin position="1"/>
        <end position="44"/>
    </location>
</feature>
<protein>
    <recommendedName>
        <fullName evidence="13">J domain-containing protein</fullName>
    </recommendedName>
</protein>
<dbReference type="GO" id="GO:0005634">
    <property type="term" value="C:nucleus"/>
    <property type="evidence" value="ECO:0007669"/>
    <property type="project" value="UniProtKB-SubCell"/>
</dbReference>
<dbReference type="Pfam" id="PF00096">
    <property type="entry name" value="zf-C2H2"/>
    <property type="match status" value="1"/>
</dbReference>
<dbReference type="GO" id="GO:0000978">
    <property type="term" value="F:RNA polymerase II cis-regulatory region sequence-specific DNA binding"/>
    <property type="evidence" value="ECO:0007669"/>
    <property type="project" value="TreeGrafter"/>
</dbReference>